<evidence type="ECO:0000256" key="3">
    <source>
        <dbReference type="ARBA" id="ARBA00012438"/>
    </source>
</evidence>
<dbReference type="EC" id="2.7.13.3" evidence="3"/>
<dbReference type="Pfam" id="PF00512">
    <property type="entry name" value="HisKA"/>
    <property type="match status" value="1"/>
</dbReference>
<dbReference type="InterPro" id="IPR013656">
    <property type="entry name" value="PAS_4"/>
</dbReference>
<evidence type="ECO:0000256" key="1">
    <source>
        <dbReference type="ARBA" id="ARBA00000085"/>
    </source>
</evidence>
<dbReference type="InterPro" id="IPR029016">
    <property type="entry name" value="GAF-like_dom_sf"/>
</dbReference>
<comment type="subcellular location">
    <subcellularLocation>
        <location evidence="2">Membrane</location>
        <topology evidence="2">Multi-pass membrane protein</topology>
    </subcellularLocation>
</comment>
<evidence type="ECO:0000256" key="6">
    <source>
        <dbReference type="ARBA" id="ARBA00022692"/>
    </source>
</evidence>
<feature type="region of interest" description="Disordered" evidence="14">
    <location>
        <begin position="1"/>
        <end position="23"/>
    </location>
</feature>
<dbReference type="SUPFAM" id="SSF55781">
    <property type="entry name" value="GAF domain-like"/>
    <property type="match status" value="1"/>
</dbReference>
<feature type="domain" description="PAC" evidence="18">
    <location>
        <begin position="963"/>
        <end position="1014"/>
    </location>
</feature>
<feature type="domain" description="Histidine kinase" evidence="16">
    <location>
        <begin position="1211"/>
        <end position="1424"/>
    </location>
</feature>
<dbReference type="InterPro" id="IPR035965">
    <property type="entry name" value="PAS-like_dom_sf"/>
</dbReference>
<evidence type="ECO:0000256" key="15">
    <source>
        <dbReference type="SAM" id="Phobius"/>
    </source>
</evidence>
<keyword evidence="4" id="KW-0597">Phosphoprotein</keyword>
<keyword evidence="9" id="KW-0067">ATP-binding</keyword>
<dbReference type="InterPro" id="IPR003018">
    <property type="entry name" value="GAF"/>
</dbReference>
<keyword evidence="7" id="KW-0547">Nucleotide-binding</keyword>
<dbReference type="Gene3D" id="1.20.120.620">
    <property type="entry name" value="Backbone structure of the membrane domain of e. Coli histidine kinase receptor kdpd"/>
    <property type="match status" value="1"/>
</dbReference>
<feature type="transmembrane region" description="Helical" evidence="15">
    <location>
        <begin position="155"/>
        <end position="176"/>
    </location>
</feature>
<dbReference type="FunFam" id="1.10.287.130:FF:000070">
    <property type="entry name" value="Histidine kinase sensor protein"/>
    <property type="match status" value="1"/>
</dbReference>
<dbReference type="InterPro" id="IPR001610">
    <property type="entry name" value="PAC"/>
</dbReference>
<keyword evidence="11" id="KW-0902">Two-component regulatory system</keyword>
<dbReference type="Pfam" id="PF13426">
    <property type="entry name" value="PAS_9"/>
    <property type="match status" value="2"/>
</dbReference>
<dbReference type="InterPro" id="IPR013655">
    <property type="entry name" value="PAS_fold_3"/>
</dbReference>
<dbReference type="InterPro" id="IPR025201">
    <property type="entry name" value="KdpD_TM"/>
</dbReference>
<keyword evidence="6 15" id="KW-0812">Transmembrane</keyword>
<accession>A0A556QNH7</accession>
<evidence type="ECO:0000256" key="13">
    <source>
        <dbReference type="SAM" id="Coils"/>
    </source>
</evidence>
<feature type="domain" description="PAS" evidence="17">
    <location>
        <begin position="536"/>
        <end position="575"/>
    </location>
</feature>
<dbReference type="InterPro" id="IPR036097">
    <property type="entry name" value="HisK_dim/P_sf"/>
</dbReference>
<dbReference type="Pfam" id="PF13185">
    <property type="entry name" value="GAF_2"/>
    <property type="match status" value="1"/>
</dbReference>
<dbReference type="SUPFAM" id="SSF55785">
    <property type="entry name" value="PYP-like sensor domain (PAS domain)"/>
    <property type="match status" value="5"/>
</dbReference>
<evidence type="ECO:0000256" key="9">
    <source>
        <dbReference type="ARBA" id="ARBA00022840"/>
    </source>
</evidence>
<comment type="caution">
    <text evidence="19">The sequence shown here is derived from an EMBL/GenBank/DDBJ whole genome shotgun (WGS) entry which is preliminary data.</text>
</comment>
<dbReference type="SMART" id="SM00091">
    <property type="entry name" value="PAS"/>
    <property type="match status" value="4"/>
</dbReference>
<dbReference type="Pfam" id="PF13493">
    <property type="entry name" value="DUF4118"/>
    <property type="match status" value="1"/>
</dbReference>
<dbReference type="NCBIfam" id="TIGR00229">
    <property type="entry name" value="sensory_box"/>
    <property type="match status" value="4"/>
</dbReference>
<dbReference type="InterPro" id="IPR000014">
    <property type="entry name" value="PAS"/>
</dbReference>
<dbReference type="PANTHER" id="PTHR43304">
    <property type="entry name" value="PHYTOCHROME-LIKE PROTEIN CPH1"/>
    <property type="match status" value="1"/>
</dbReference>
<reference evidence="19 20" key="1">
    <citation type="submission" date="2019-07" db="EMBL/GenBank/DDBJ databases">
        <title>Description of 53C-WASEF.</title>
        <authorList>
            <person name="Pitt A."/>
            <person name="Hahn M.W."/>
        </authorList>
    </citation>
    <scope>NUCLEOTIDE SEQUENCE [LARGE SCALE GENOMIC DNA]</scope>
    <source>
        <strain evidence="19 20">53C-WASEF</strain>
    </source>
</reference>
<protein>
    <recommendedName>
        <fullName evidence="3">histidine kinase</fullName>
        <ecNumber evidence="3">2.7.13.3</ecNumber>
    </recommendedName>
</protein>
<dbReference type="CDD" id="cd19410">
    <property type="entry name" value="HK9-like_sensor"/>
    <property type="match status" value="1"/>
</dbReference>
<evidence type="ECO:0000256" key="12">
    <source>
        <dbReference type="ARBA" id="ARBA00023136"/>
    </source>
</evidence>
<dbReference type="InterPro" id="IPR007891">
    <property type="entry name" value="CHASE3"/>
</dbReference>
<keyword evidence="13" id="KW-0175">Coiled coil</keyword>
<evidence type="ECO:0000259" key="17">
    <source>
        <dbReference type="PROSITE" id="PS50112"/>
    </source>
</evidence>
<dbReference type="PRINTS" id="PR00344">
    <property type="entry name" value="BCTRLSENSOR"/>
</dbReference>
<feature type="domain" description="PAC" evidence="18">
    <location>
        <begin position="464"/>
        <end position="514"/>
    </location>
</feature>
<dbReference type="RefSeq" id="WP_144228518.1">
    <property type="nucleotide sequence ID" value="NZ_CBCRVV010000025.1"/>
</dbReference>
<evidence type="ECO:0000256" key="5">
    <source>
        <dbReference type="ARBA" id="ARBA00022679"/>
    </source>
</evidence>
<evidence type="ECO:0000256" key="4">
    <source>
        <dbReference type="ARBA" id="ARBA00022553"/>
    </source>
</evidence>
<dbReference type="InterPro" id="IPR003661">
    <property type="entry name" value="HisK_dim/P_dom"/>
</dbReference>
<keyword evidence="5" id="KW-0808">Transferase</keyword>
<dbReference type="InterPro" id="IPR003594">
    <property type="entry name" value="HATPase_dom"/>
</dbReference>
<keyword evidence="8" id="KW-0418">Kinase</keyword>
<dbReference type="PROSITE" id="PS50112">
    <property type="entry name" value="PAS"/>
    <property type="match status" value="2"/>
</dbReference>
<gene>
    <name evidence="19" type="ORF">FPL22_02395</name>
</gene>
<dbReference type="SMART" id="SM00387">
    <property type="entry name" value="HATPase_c"/>
    <property type="match status" value="1"/>
</dbReference>
<dbReference type="CDD" id="cd00082">
    <property type="entry name" value="HisKA"/>
    <property type="match status" value="1"/>
</dbReference>
<dbReference type="GO" id="GO:0016020">
    <property type="term" value="C:membrane"/>
    <property type="evidence" value="ECO:0007669"/>
    <property type="project" value="UniProtKB-SubCell"/>
</dbReference>
<dbReference type="SMART" id="SM00388">
    <property type="entry name" value="HisKA"/>
    <property type="match status" value="1"/>
</dbReference>
<keyword evidence="12 15" id="KW-0472">Membrane</keyword>
<feature type="domain" description="PAC" evidence="18">
    <location>
        <begin position="836"/>
        <end position="888"/>
    </location>
</feature>
<comment type="catalytic activity">
    <reaction evidence="1">
        <text>ATP + protein L-histidine = ADP + protein N-phospho-L-histidine.</text>
        <dbReference type="EC" id="2.7.13.3"/>
    </reaction>
</comment>
<evidence type="ECO:0000259" key="16">
    <source>
        <dbReference type="PROSITE" id="PS50109"/>
    </source>
</evidence>
<dbReference type="Proteomes" id="UP000315648">
    <property type="component" value="Unassembled WGS sequence"/>
</dbReference>
<keyword evidence="10 15" id="KW-1133">Transmembrane helix</keyword>
<dbReference type="Pfam" id="PF02518">
    <property type="entry name" value="HATPase_c"/>
    <property type="match status" value="1"/>
</dbReference>
<dbReference type="Gene3D" id="3.30.565.10">
    <property type="entry name" value="Histidine kinase-like ATPase, C-terminal domain"/>
    <property type="match status" value="1"/>
</dbReference>
<dbReference type="EMBL" id="VMBG01000001">
    <property type="protein sequence ID" value="TSJ78177.1"/>
    <property type="molecule type" value="Genomic_DNA"/>
</dbReference>
<evidence type="ECO:0000256" key="10">
    <source>
        <dbReference type="ARBA" id="ARBA00022989"/>
    </source>
</evidence>
<evidence type="ECO:0000256" key="2">
    <source>
        <dbReference type="ARBA" id="ARBA00004141"/>
    </source>
</evidence>
<feature type="transmembrane region" description="Helical" evidence="15">
    <location>
        <begin position="30"/>
        <end position="48"/>
    </location>
</feature>
<dbReference type="OrthoDB" id="179990at2"/>
<name>A0A556QNH7_9BACT</name>
<evidence type="ECO:0000313" key="20">
    <source>
        <dbReference type="Proteomes" id="UP000315648"/>
    </source>
</evidence>
<evidence type="ECO:0000259" key="18">
    <source>
        <dbReference type="PROSITE" id="PS50113"/>
    </source>
</evidence>
<dbReference type="InterPro" id="IPR038318">
    <property type="entry name" value="KdpD_sf"/>
</dbReference>
<dbReference type="SMART" id="SM00065">
    <property type="entry name" value="GAF"/>
    <property type="match status" value="1"/>
</dbReference>
<dbReference type="Gene3D" id="2.10.70.100">
    <property type="match status" value="1"/>
</dbReference>
<dbReference type="Gene3D" id="3.30.450.20">
    <property type="entry name" value="PAS domain"/>
    <property type="match status" value="5"/>
</dbReference>
<dbReference type="InterPro" id="IPR052162">
    <property type="entry name" value="Sensor_kinase/Photoreceptor"/>
</dbReference>
<organism evidence="19 20">
    <name type="scientific">Rariglobus hedericola</name>
    <dbReference type="NCBI Taxonomy" id="2597822"/>
    <lineage>
        <taxon>Bacteria</taxon>
        <taxon>Pseudomonadati</taxon>
        <taxon>Verrucomicrobiota</taxon>
        <taxon>Opitutia</taxon>
        <taxon>Opitutales</taxon>
        <taxon>Opitutaceae</taxon>
        <taxon>Rariglobus</taxon>
    </lineage>
</organism>
<dbReference type="PANTHER" id="PTHR43304:SF1">
    <property type="entry name" value="PAC DOMAIN-CONTAINING PROTEIN"/>
    <property type="match status" value="1"/>
</dbReference>
<dbReference type="CDD" id="cd00130">
    <property type="entry name" value="PAS"/>
    <property type="match status" value="3"/>
</dbReference>
<dbReference type="InterPro" id="IPR004358">
    <property type="entry name" value="Sig_transdc_His_kin-like_C"/>
</dbReference>
<sequence length="1424" mass="158775">MKKSHTTREVVPAASSGGAAGGPKATYSRWIMYVLAVMATGVTAYARMEASQWFGDRQMLIVFLFPVMLAAYVGGLGPGLTATVLAALWTSYYIVPPVQAFTFGWTADFAQWLIFVLSCLFVCVVIESLHRSRLRAALNSEKNSGNLSTERKVQAGFAAALICLGVIGVMSFLNVLRQEANEEKTRHAEQVVAALRLMMSNATDAETAERGFVVTGDEVYLEPYEKAKQQLADGIKNVTRLIADIPAQQKRMETLVPLLDERMGLVAGHIDLRSRRGFDATRDSVASGRGKIVHDRIRGIIAEMEAFEQKQLNVMNANARSALILTKGVIIGGSALALGVVVVALLIIGKDIGRGRQVRTELSQARDELEERVRERTAQLEQINEALKEGESRYRVLAQLSPHAIFLNQDNRITFINEAGLRLFRANSREDVIGRSPLDFFHPDFHNLILERVGQMLETPQTVGLVEEKMITLDGSEIDVEVAAASYWQDRKPVIQVVCQDITERKAAEARLRASTREVLDLKAALDEHAIVAGTDAAGRITFVNDKFCAISQYAREELIGQDHRIINSGYHPREFFRDLWSTITSGRVWQGEIQNRAKDGSYYWVDTTIVPFVGDDGKPHQYVAIRADITEKKRGEMALRASEQRFRSTLDNLMEGAQILGRDWSYLYMNAAAAGHNRKPAASMIGQTIMECFPGIETTKVFGFMRACMNGTEAHDVENEFVYPDGSSAWFHLVIQSVPEGVFILSADITARKESEALLRRQTEELRVLFDLIPALIWFKDTNNRHLRVNQRVADELGLPVSEIEGRPCAEVYPNEAERFYADDQIVISSGLPRLGIIEKIHDARGRVRWMQTDKVPYRDDAGKVVGIVVASQDITERREADERLRFQESLLRETGHIAKVGGWSFDPATGEGSWTEEVARIHELDAASNTSLQKGLDFYVGESRAIIETALKRAIENGVAYDLELNLITAKGNNKWVRTIGHPQMENGRVVRVQGSFQDITERKLAERRLATQGAVSRVLATAESLDEAVPLIIAAVADSEGWEFGAFWEVDQKDEVLRCREIWNRPGLPMRELISMTRALTFGRGVGLPGRVWNSGVPVTSADISKDTNYCRAALAGNAGFRSALGFPVLQGDQVIGVMDFLSSEMRGPDTKLDEVFGLIGRQIGLFIQRRQAQEEVRVLNTELEHRVHMRTAELESANKELEAFSYSVSHDLRAPLRAVDGFSQALVEDFGEQLSDDARRYLNTIRGETQRMGELIDDLLTFSRLSRASLDRLPVDTGGLVRSILKDLVSDQPDRNFDIRIGDLPACEGDLALMRQVWINLISNAFKYTGKNVAPVVEIGSLRDGATTVYFVKDNGAGFDMRYVHKLFGVFQRLHRSDEYEGTGVGLAIVQRIVHRHGGRVWAEGVVNEGASFYFTLNQE</sequence>
<dbReference type="Pfam" id="PF08448">
    <property type="entry name" value="PAS_4"/>
    <property type="match status" value="2"/>
</dbReference>
<feature type="transmembrane region" description="Helical" evidence="15">
    <location>
        <begin position="60"/>
        <end position="89"/>
    </location>
</feature>
<feature type="transmembrane region" description="Helical" evidence="15">
    <location>
        <begin position="109"/>
        <end position="129"/>
    </location>
</feature>
<feature type="domain" description="PAC" evidence="18">
    <location>
        <begin position="590"/>
        <end position="642"/>
    </location>
</feature>
<feature type="coiled-coil region" evidence="13">
    <location>
        <begin position="359"/>
        <end position="393"/>
    </location>
</feature>
<dbReference type="InterPro" id="IPR005467">
    <property type="entry name" value="His_kinase_dom"/>
</dbReference>
<dbReference type="Pfam" id="PF05227">
    <property type="entry name" value="CHASE3"/>
    <property type="match status" value="1"/>
</dbReference>
<evidence type="ECO:0000256" key="8">
    <source>
        <dbReference type="ARBA" id="ARBA00022777"/>
    </source>
</evidence>
<evidence type="ECO:0000256" key="11">
    <source>
        <dbReference type="ARBA" id="ARBA00023012"/>
    </source>
</evidence>
<dbReference type="InterPro" id="IPR000700">
    <property type="entry name" value="PAS-assoc_C"/>
</dbReference>
<dbReference type="Gene3D" id="1.10.287.130">
    <property type="match status" value="1"/>
</dbReference>
<dbReference type="GO" id="GO:0005524">
    <property type="term" value="F:ATP binding"/>
    <property type="evidence" value="ECO:0007669"/>
    <property type="project" value="UniProtKB-KW"/>
</dbReference>
<dbReference type="PROSITE" id="PS50113">
    <property type="entry name" value="PAC"/>
    <property type="match status" value="4"/>
</dbReference>
<dbReference type="PROSITE" id="PS50109">
    <property type="entry name" value="HIS_KIN"/>
    <property type="match status" value="1"/>
</dbReference>
<dbReference type="SUPFAM" id="SSF55874">
    <property type="entry name" value="ATPase domain of HSP90 chaperone/DNA topoisomerase II/histidine kinase"/>
    <property type="match status" value="1"/>
</dbReference>
<proteinExistence type="predicted"/>
<evidence type="ECO:0000256" key="7">
    <source>
        <dbReference type="ARBA" id="ARBA00022741"/>
    </source>
</evidence>
<dbReference type="GO" id="GO:0000155">
    <property type="term" value="F:phosphorelay sensor kinase activity"/>
    <property type="evidence" value="ECO:0007669"/>
    <property type="project" value="InterPro"/>
</dbReference>
<dbReference type="SUPFAM" id="SSF47384">
    <property type="entry name" value="Homodimeric domain of signal transducing histidine kinase"/>
    <property type="match status" value="1"/>
</dbReference>
<feature type="domain" description="PAS" evidence="17">
    <location>
        <begin position="763"/>
        <end position="832"/>
    </location>
</feature>
<dbReference type="FunFam" id="3.30.565.10:FF:000006">
    <property type="entry name" value="Sensor histidine kinase WalK"/>
    <property type="match status" value="1"/>
</dbReference>
<keyword evidence="20" id="KW-1185">Reference proteome</keyword>
<dbReference type="Gene3D" id="3.30.450.40">
    <property type="match status" value="1"/>
</dbReference>
<feature type="transmembrane region" description="Helical" evidence="15">
    <location>
        <begin position="328"/>
        <end position="349"/>
    </location>
</feature>
<dbReference type="Pfam" id="PF08447">
    <property type="entry name" value="PAS_3"/>
    <property type="match status" value="1"/>
</dbReference>
<dbReference type="SMART" id="SM00086">
    <property type="entry name" value="PAC"/>
    <property type="match status" value="5"/>
</dbReference>
<evidence type="ECO:0000313" key="19">
    <source>
        <dbReference type="EMBL" id="TSJ78177.1"/>
    </source>
</evidence>
<evidence type="ECO:0000256" key="14">
    <source>
        <dbReference type="SAM" id="MobiDB-lite"/>
    </source>
</evidence>
<dbReference type="InterPro" id="IPR036890">
    <property type="entry name" value="HATPase_C_sf"/>
</dbReference>